<feature type="signal peptide" evidence="6">
    <location>
        <begin position="1"/>
        <end position="25"/>
    </location>
</feature>
<dbReference type="GO" id="GO:0031640">
    <property type="term" value="P:killing of cells of another organism"/>
    <property type="evidence" value="ECO:0007669"/>
    <property type="project" value="UniProtKB-KW"/>
</dbReference>
<dbReference type="GO" id="GO:0050832">
    <property type="term" value="P:defense response to fungus"/>
    <property type="evidence" value="ECO:0007669"/>
    <property type="project" value="UniProtKB-KW"/>
</dbReference>
<keyword evidence="3" id="KW-0295">Fungicide</keyword>
<keyword evidence="8" id="KW-1185">Reference proteome</keyword>
<evidence type="ECO:0000256" key="3">
    <source>
        <dbReference type="ARBA" id="ARBA00022577"/>
    </source>
</evidence>
<dbReference type="PANTHER" id="PTHR33830:SF3">
    <property type="entry name" value="DEFENSIN-LIKE PROTEIN 127-RELATED"/>
    <property type="match status" value="1"/>
</dbReference>
<dbReference type="Proteomes" id="UP001187471">
    <property type="component" value="Unassembled WGS sequence"/>
</dbReference>
<evidence type="ECO:0000256" key="5">
    <source>
        <dbReference type="ARBA" id="ARBA00023157"/>
    </source>
</evidence>
<evidence type="ECO:0000313" key="8">
    <source>
        <dbReference type="Proteomes" id="UP001187471"/>
    </source>
</evidence>
<keyword evidence="5" id="KW-1015">Disulfide bond</keyword>
<feature type="chain" id="PRO_5041636065" evidence="6">
    <location>
        <begin position="26"/>
        <end position="75"/>
    </location>
</feature>
<keyword evidence="2" id="KW-0929">Antimicrobial</keyword>
<evidence type="ECO:0000256" key="6">
    <source>
        <dbReference type="SAM" id="SignalP"/>
    </source>
</evidence>
<gene>
    <name evidence="7" type="ORF">RJ640_029357</name>
</gene>
<keyword evidence="4" id="KW-0611">Plant defense</keyword>
<dbReference type="PANTHER" id="PTHR33830">
    <property type="entry name" value="DEFENSIN-LIKE PROTEIN 184-RELATED"/>
    <property type="match status" value="1"/>
</dbReference>
<evidence type="ECO:0000256" key="2">
    <source>
        <dbReference type="ARBA" id="ARBA00022529"/>
    </source>
</evidence>
<proteinExistence type="inferred from homology"/>
<dbReference type="AlphaFoldDB" id="A0AA88RK45"/>
<evidence type="ECO:0000256" key="4">
    <source>
        <dbReference type="ARBA" id="ARBA00022821"/>
    </source>
</evidence>
<evidence type="ECO:0000256" key="1">
    <source>
        <dbReference type="ARBA" id="ARBA00006722"/>
    </source>
</evidence>
<comment type="caution">
    <text evidence="7">The sequence shown here is derived from an EMBL/GenBank/DDBJ whole genome shotgun (WGS) entry which is preliminary data.</text>
</comment>
<organism evidence="7 8">
    <name type="scientific">Escallonia rubra</name>
    <dbReference type="NCBI Taxonomy" id="112253"/>
    <lineage>
        <taxon>Eukaryota</taxon>
        <taxon>Viridiplantae</taxon>
        <taxon>Streptophyta</taxon>
        <taxon>Embryophyta</taxon>
        <taxon>Tracheophyta</taxon>
        <taxon>Spermatophyta</taxon>
        <taxon>Magnoliopsida</taxon>
        <taxon>eudicotyledons</taxon>
        <taxon>Gunneridae</taxon>
        <taxon>Pentapetalae</taxon>
        <taxon>asterids</taxon>
        <taxon>campanulids</taxon>
        <taxon>Escalloniales</taxon>
        <taxon>Escalloniaceae</taxon>
        <taxon>Escallonia</taxon>
    </lineage>
</organism>
<protein>
    <submittedName>
        <fullName evidence="7">Uncharacterized protein</fullName>
    </submittedName>
</protein>
<comment type="similarity">
    <text evidence="1">Belongs to the DEFL family.</text>
</comment>
<accession>A0AA88RK45</accession>
<sequence>MAKLTFSHLCFLVLVLSVTMAQIDAVQRCQVVLNPTDCELSTCREQCLKAYNGNGVCTPIGFTSFRCIVLEDRAH</sequence>
<dbReference type="EMBL" id="JAVXUO010000630">
    <property type="protein sequence ID" value="KAK2990682.1"/>
    <property type="molecule type" value="Genomic_DNA"/>
</dbReference>
<keyword evidence="6" id="KW-0732">Signal</keyword>
<name>A0AA88RK45_9ASTE</name>
<evidence type="ECO:0000313" key="7">
    <source>
        <dbReference type="EMBL" id="KAK2990682.1"/>
    </source>
</evidence>
<dbReference type="Pfam" id="PF07333">
    <property type="entry name" value="SLR1-BP"/>
    <property type="match status" value="1"/>
</dbReference>
<reference evidence="7" key="1">
    <citation type="submission" date="2022-12" db="EMBL/GenBank/DDBJ databases">
        <title>Draft genome assemblies for two species of Escallonia (Escalloniales).</title>
        <authorList>
            <person name="Chanderbali A."/>
            <person name="Dervinis C."/>
            <person name="Anghel I."/>
            <person name="Soltis D."/>
            <person name="Soltis P."/>
            <person name="Zapata F."/>
        </authorList>
    </citation>
    <scope>NUCLEOTIDE SEQUENCE</scope>
    <source>
        <strain evidence="7">UCBG92.1500</strain>
        <tissue evidence="7">Leaf</tissue>
    </source>
</reference>
<dbReference type="InterPro" id="IPR010851">
    <property type="entry name" value="DEFL"/>
</dbReference>